<keyword evidence="2" id="KW-1185">Reference proteome</keyword>
<dbReference type="EMBL" id="JNVM01000047">
    <property type="protein sequence ID" value="KEQ21994.1"/>
    <property type="molecule type" value="Genomic_DNA"/>
</dbReference>
<sequence length="258" mass="29984">MLFQMCYGPEIEVIYENLRTNPGLDVKMLKTRFQYGDNGDITSLIECGLTVLEDLQFVYKDKSQFFVLQDKPWCNKEVFFKLRELSMSEDLPSDSLDKIFASLFEQLFVKPDRLFVSNIHYQINSQLMKTLVGHEKVNAWKRMMECWGLGRRIYSGFYALPQLSLMKSIIKGNEAWEGGLHPFCENIIHPVIPCLTSEGNIYRGVIFSLMALHQEGALELSYVQDLPYKSYGPKNDFNWIKVERRCDLNDALSQQKFA</sequence>
<gene>
    <name evidence="1" type="ORF">ET33_28410</name>
</gene>
<dbReference type="Proteomes" id="UP000028123">
    <property type="component" value="Unassembled WGS sequence"/>
</dbReference>
<dbReference type="AlphaFoldDB" id="A0A081NU71"/>
<name>A0A081NU71_9BACL</name>
<evidence type="ECO:0000313" key="1">
    <source>
        <dbReference type="EMBL" id="KEQ21994.1"/>
    </source>
</evidence>
<dbReference type="eggNOG" id="ENOG50306NS">
    <property type="taxonomic scope" value="Bacteria"/>
</dbReference>
<comment type="caution">
    <text evidence="1">The sequence shown here is derived from an EMBL/GenBank/DDBJ whole genome shotgun (WGS) entry which is preliminary data.</text>
</comment>
<dbReference type="RefSeq" id="WP_036692697.1">
    <property type="nucleotide sequence ID" value="NZ_JNVM01000047.1"/>
</dbReference>
<organism evidence="1 2">
    <name type="scientific">Paenibacillus tyrfis</name>
    <dbReference type="NCBI Taxonomy" id="1501230"/>
    <lineage>
        <taxon>Bacteria</taxon>
        <taxon>Bacillati</taxon>
        <taxon>Bacillota</taxon>
        <taxon>Bacilli</taxon>
        <taxon>Bacillales</taxon>
        <taxon>Paenibacillaceae</taxon>
        <taxon>Paenibacillus</taxon>
    </lineage>
</organism>
<protein>
    <submittedName>
        <fullName evidence="1">Uncharacterized protein</fullName>
    </submittedName>
</protein>
<accession>A0A081NU71</accession>
<proteinExistence type="predicted"/>
<evidence type="ECO:0000313" key="2">
    <source>
        <dbReference type="Proteomes" id="UP000028123"/>
    </source>
</evidence>
<dbReference type="OrthoDB" id="2847766at2"/>
<reference evidence="1 2" key="1">
    <citation type="submission" date="2014-06" db="EMBL/GenBank/DDBJ databases">
        <title>Draft genome sequence of Paenibacillus sp. MSt1.</title>
        <authorList>
            <person name="Aw Y.K."/>
            <person name="Ong K.S."/>
            <person name="Gan H.M."/>
            <person name="Lee S.M."/>
        </authorList>
    </citation>
    <scope>NUCLEOTIDE SEQUENCE [LARGE SCALE GENOMIC DNA]</scope>
    <source>
        <strain evidence="1 2">MSt1</strain>
    </source>
</reference>